<accession>E9HZ89</accession>
<dbReference type="AlphaFoldDB" id="E9HZ89"/>
<organism evidence="1 2">
    <name type="scientific">Daphnia pulex</name>
    <name type="common">Water flea</name>
    <dbReference type="NCBI Taxonomy" id="6669"/>
    <lineage>
        <taxon>Eukaryota</taxon>
        <taxon>Metazoa</taxon>
        <taxon>Ecdysozoa</taxon>
        <taxon>Arthropoda</taxon>
        <taxon>Crustacea</taxon>
        <taxon>Branchiopoda</taxon>
        <taxon>Diplostraca</taxon>
        <taxon>Cladocera</taxon>
        <taxon>Anomopoda</taxon>
        <taxon>Daphniidae</taxon>
        <taxon>Daphnia</taxon>
    </lineage>
</organism>
<protein>
    <submittedName>
        <fullName evidence="1">Uncharacterized protein</fullName>
    </submittedName>
</protein>
<dbReference type="InterPro" id="IPR011989">
    <property type="entry name" value="ARM-like"/>
</dbReference>
<dbReference type="InParanoid" id="E9HZ89"/>
<dbReference type="STRING" id="6669.E9HZ89"/>
<name>E9HZ89_DAPPU</name>
<reference evidence="1 2" key="1">
    <citation type="journal article" date="2011" name="Science">
        <title>The ecoresponsive genome of Daphnia pulex.</title>
        <authorList>
            <person name="Colbourne J.K."/>
            <person name="Pfrender M.E."/>
            <person name="Gilbert D."/>
            <person name="Thomas W.K."/>
            <person name="Tucker A."/>
            <person name="Oakley T.H."/>
            <person name="Tokishita S."/>
            <person name="Aerts A."/>
            <person name="Arnold G.J."/>
            <person name="Basu M.K."/>
            <person name="Bauer D.J."/>
            <person name="Caceres C.E."/>
            <person name="Carmel L."/>
            <person name="Casola C."/>
            <person name="Choi J.H."/>
            <person name="Detter J.C."/>
            <person name="Dong Q."/>
            <person name="Dusheyko S."/>
            <person name="Eads B.D."/>
            <person name="Frohlich T."/>
            <person name="Geiler-Samerotte K.A."/>
            <person name="Gerlach D."/>
            <person name="Hatcher P."/>
            <person name="Jogdeo S."/>
            <person name="Krijgsveld J."/>
            <person name="Kriventseva E.V."/>
            <person name="Kultz D."/>
            <person name="Laforsch C."/>
            <person name="Lindquist E."/>
            <person name="Lopez J."/>
            <person name="Manak J.R."/>
            <person name="Muller J."/>
            <person name="Pangilinan J."/>
            <person name="Patwardhan R.P."/>
            <person name="Pitluck S."/>
            <person name="Pritham E.J."/>
            <person name="Rechtsteiner A."/>
            <person name="Rho M."/>
            <person name="Rogozin I.B."/>
            <person name="Sakarya O."/>
            <person name="Salamov A."/>
            <person name="Schaack S."/>
            <person name="Shapiro H."/>
            <person name="Shiga Y."/>
            <person name="Skalitzky C."/>
            <person name="Smith Z."/>
            <person name="Souvorov A."/>
            <person name="Sung W."/>
            <person name="Tang Z."/>
            <person name="Tsuchiya D."/>
            <person name="Tu H."/>
            <person name="Vos H."/>
            <person name="Wang M."/>
            <person name="Wolf Y.I."/>
            <person name="Yamagata H."/>
            <person name="Yamada T."/>
            <person name="Ye Y."/>
            <person name="Shaw J.R."/>
            <person name="Andrews J."/>
            <person name="Crease T.J."/>
            <person name="Tang H."/>
            <person name="Lucas S.M."/>
            <person name="Robertson H.M."/>
            <person name="Bork P."/>
            <person name="Koonin E.V."/>
            <person name="Zdobnov E.M."/>
            <person name="Grigoriev I.V."/>
            <person name="Lynch M."/>
            <person name="Boore J.L."/>
        </authorList>
    </citation>
    <scope>NUCLEOTIDE SEQUENCE [LARGE SCALE GENOMIC DNA]</scope>
</reference>
<dbReference type="EMBL" id="GL733294">
    <property type="protein sequence ID" value="EFX62943.1"/>
    <property type="molecule type" value="Genomic_DNA"/>
</dbReference>
<dbReference type="PhylomeDB" id="E9HZ89"/>
<dbReference type="Proteomes" id="UP000000305">
    <property type="component" value="Unassembled WGS sequence"/>
</dbReference>
<feature type="non-terminal residue" evidence="1">
    <location>
        <position position="1"/>
    </location>
</feature>
<gene>
    <name evidence="1" type="ORF">DAPPUDRAFT_119700</name>
</gene>
<evidence type="ECO:0000313" key="2">
    <source>
        <dbReference type="Proteomes" id="UP000000305"/>
    </source>
</evidence>
<dbReference type="OrthoDB" id="7862313at2759"/>
<keyword evidence="2" id="KW-1185">Reference proteome</keyword>
<proteinExistence type="predicted"/>
<dbReference type="Gene3D" id="1.25.10.10">
    <property type="entry name" value="Leucine-rich Repeat Variant"/>
    <property type="match status" value="1"/>
</dbReference>
<dbReference type="KEGG" id="dpx:DAPPUDRAFT_119700"/>
<evidence type="ECO:0000313" key="1">
    <source>
        <dbReference type="EMBL" id="EFX62943.1"/>
    </source>
</evidence>
<sequence>AALSALTQFTICIGKQSYGEQACLAALSILIPKLSEAIQTDWRFEVVREALDCLTELLEELKGLVIKSKDHLDTVCMSMRMVFYKLTACQMMERAEEGDEEENDVEGFDSEACVDLLDYAGGVLAAFGSAMTPQRGSIARLRKSLSVPASCRCAWNRWMPFWNRWYRFSTRLLPT</sequence>
<dbReference type="HOGENOM" id="CLU_1536274_0_0_1"/>